<name>A0A6L9QTW8_9ACTN</name>
<feature type="non-terminal residue" evidence="2">
    <location>
        <position position="1"/>
    </location>
</feature>
<accession>A0A6L9QTW8</accession>
<feature type="transmembrane region" description="Helical" evidence="1">
    <location>
        <begin position="55"/>
        <end position="77"/>
    </location>
</feature>
<feature type="non-terminal residue" evidence="2">
    <location>
        <position position="92"/>
    </location>
</feature>
<evidence type="ECO:0000313" key="3">
    <source>
        <dbReference type="Proteomes" id="UP000475532"/>
    </source>
</evidence>
<protein>
    <submittedName>
        <fullName evidence="2">Lipopolysaccharide biosynthesis protein</fullName>
    </submittedName>
</protein>
<keyword evidence="1" id="KW-0472">Membrane</keyword>
<sequence length="92" mass="9564">RVLALFLPLAGAHDALLAATRGHGSMRPTVLVDKILRQTLQVAGVIAAAVLSDDAVWLALAWAAPYLPCLVLAALWYRKIGRAGLAAAPAVA</sequence>
<evidence type="ECO:0000256" key="1">
    <source>
        <dbReference type="SAM" id="Phobius"/>
    </source>
</evidence>
<dbReference type="Proteomes" id="UP000475532">
    <property type="component" value="Unassembled WGS sequence"/>
</dbReference>
<keyword evidence="1" id="KW-1133">Transmembrane helix</keyword>
<dbReference type="EMBL" id="JAAGLI010000998">
    <property type="protein sequence ID" value="NEA28073.1"/>
    <property type="molecule type" value="Genomic_DNA"/>
</dbReference>
<dbReference type="AlphaFoldDB" id="A0A6L9QTW8"/>
<gene>
    <name evidence="2" type="ORF">G3I70_37075</name>
</gene>
<proteinExistence type="predicted"/>
<evidence type="ECO:0000313" key="2">
    <source>
        <dbReference type="EMBL" id="NEA28073.1"/>
    </source>
</evidence>
<keyword evidence="1" id="KW-0812">Transmembrane</keyword>
<organism evidence="2 3">
    <name type="scientific">Actinomadura bangladeshensis</name>
    <dbReference type="NCBI Taxonomy" id="453573"/>
    <lineage>
        <taxon>Bacteria</taxon>
        <taxon>Bacillati</taxon>
        <taxon>Actinomycetota</taxon>
        <taxon>Actinomycetes</taxon>
        <taxon>Streptosporangiales</taxon>
        <taxon>Thermomonosporaceae</taxon>
        <taxon>Actinomadura</taxon>
    </lineage>
</organism>
<reference evidence="2 3" key="1">
    <citation type="submission" date="2020-01" db="EMBL/GenBank/DDBJ databases">
        <title>Insect and environment-associated Actinomycetes.</title>
        <authorList>
            <person name="Currrie C."/>
            <person name="Chevrette M."/>
            <person name="Carlson C."/>
            <person name="Stubbendieck R."/>
            <person name="Wendt-Pienkowski E."/>
        </authorList>
    </citation>
    <scope>NUCLEOTIDE SEQUENCE [LARGE SCALE GENOMIC DNA]</scope>
    <source>
        <strain evidence="2 3">SID10258</strain>
    </source>
</reference>
<comment type="caution">
    <text evidence="2">The sequence shown here is derived from an EMBL/GenBank/DDBJ whole genome shotgun (WGS) entry which is preliminary data.</text>
</comment>